<feature type="compositionally biased region" description="Polar residues" evidence="1">
    <location>
        <begin position="1"/>
        <end position="11"/>
    </location>
</feature>
<protein>
    <submittedName>
        <fullName evidence="2">Uncharacterized protein</fullName>
    </submittedName>
</protein>
<evidence type="ECO:0000256" key="1">
    <source>
        <dbReference type="SAM" id="MobiDB-lite"/>
    </source>
</evidence>
<gene>
    <name evidence="2" type="ORF">PDIGIT_LOCUS9993</name>
</gene>
<accession>A0A9W4ULK3</accession>
<feature type="region of interest" description="Disordered" evidence="1">
    <location>
        <begin position="1"/>
        <end position="77"/>
    </location>
</feature>
<sequence>MASSGIDQPSFSKDRHPRSASGEATVKDEESVAMTTPAINKEEPVDMTMSVIKKEESVDAVNSGGSSPSRENDPASWTEWEKQMKAIRAGIEEWKKEACVMTEELRKETDRVKSFNKELKLLIDKRRKFGGYDNQTRSNHHVSFDTSVQTFGAMEAIEEADKK</sequence>
<name>A0A9W4ULK3_9PLEO</name>
<evidence type="ECO:0000313" key="2">
    <source>
        <dbReference type="EMBL" id="CAI6336887.1"/>
    </source>
</evidence>
<organism evidence="2 3">
    <name type="scientific">Periconia digitata</name>
    <dbReference type="NCBI Taxonomy" id="1303443"/>
    <lineage>
        <taxon>Eukaryota</taxon>
        <taxon>Fungi</taxon>
        <taxon>Dikarya</taxon>
        <taxon>Ascomycota</taxon>
        <taxon>Pezizomycotina</taxon>
        <taxon>Dothideomycetes</taxon>
        <taxon>Pleosporomycetidae</taxon>
        <taxon>Pleosporales</taxon>
        <taxon>Massarineae</taxon>
        <taxon>Periconiaceae</taxon>
        <taxon>Periconia</taxon>
    </lineage>
</organism>
<evidence type="ECO:0000313" key="3">
    <source>
        <dbReference type="Proteomes" id="UP001152607"/>
    </source>
</evidence>
<proteinExistence type="predicted"/>
<reference evidence="2" key="1">
    <citation type="submission" date="2023-01" db="EMBL/GenBank/DDBJ databases">
        <authorList>
            <person name="Van Ghelder C."/>
            <person name="Rancurel C."/>
        </authorList>
    </citation>
    <scope>NUCLEOTIDE SEQUENCE</scope>
    <source>
        <strain evidence="2">CNCM I-4278</strain>
    </source>
</reference>
<dbReference type="EMBL" id="CAOQHR010000007">
    <property type="protein sequence ID" value="CAI6336887.1"/>
    <property type="molecule type" value="Genomic_DNA"/>
</dbReference>
<dbReference type="Proteomes" id="UP001152607">
    <property type="component" value="Unassembled WGS sequence"/>
</dbReference>
<comment type="caution">
    <text evidence="2">The sequence shown here is derived from an EMBL/GenBank/DDBJ whole genome shotgun (WGS) entry which is preliminary data.</text>
</comment>
<keyword evidence="3" id="KW-1185">Reference proteome</keyword>
<dbReference type="AlphaFoldDB" id="A0A9W4ULK3"/>